<evidence type="ECO:0000313" key="3">
    <source>
        <dbReference type="Proteomes" id="UP001175211"/>
    </source>
</evidence>
<keyword evidence="3" id="KW-1185">Reference proteome</keyword>
<feature type="coiled-coil region" evidence="1">
    <location>
        <begin position="497"/>
        <end position="524"/>
    </location>
</feature>
<proteinExistence type="predicted"/>
<gene>
    <name evidence="2" type="ORF">EV420DRAFT_817267</name>
</gene>
<dbReference type="Gene3D" id="3.80.10.10">
    <property type="entry name" value="Ribonuclease Inhibitor"/>
    <property type="match status" value="1"/>
</dbReference>
<protein>
    <recommendedName>
        <fullName evidence="4">F-box domain-containing protein</fullName>
    </recommendedName>
</protein>
<organism evidence="2 3">
    <name type="scientific">Armillaria tabescens</name>
    <name type="common">Ringless honey mushroom</name>
    <name type="synonym">Agaricus tabescens</name>
    <dbReference type="NCBI Taxonomy" id="1929756"/>
    <lineage>
        <taxon>Eukaryota</taxon>
        <taxon>Fungi</taxon>
        <taxon>Dikarya</taxon>
        <taxon>Basidiomycota</taxon>
        <taxon>Agaricomycotina</taxon>
        <taxon>Agaricomycetes</taxon>
        <taxon>Agaricomycetidae</taxon>
        <taxon>Agaricales</taxon>
        <taxon>Marasmiineae</taxon>
        <taxon>Physalacriaceae</taxon>
        <taxon>Desarmillaria</taxon>
    </lineage>
</organism>
<keyword evidence="1" id="KW-0175">Coiled coil</keyword>
<evidence type="ECO:0000313" key="2">
    <source>
        <dbReference type="EMBL" id="KAK0466236.1"/>
    </source>
</evidence>
<dbReference type="GeneID" id="85367134"/>
<dbReference type="InterPro" id="IPR032675">
    <property type="entry name" value="LRR_dom_sf"/>
</dbReference>
<name>A0AA39NIF7_ARMTA</name>
<evidence type="ECO:0000256" key="1">
    <source>
        <dbReference type="SAM" id="Coils"/>
    </source>
</evidence>
<accession>A0AA39NIF7</accession>
<dbReference type="AlphaFoldDB" id="A0AA39NIF7"/>
<dbReference type="SUPFAM" id="SSF52047">
    <property type="entry name" value="RNI-like"/>
    <property type="match status" value="1"/>
</dbReference>
<sequence length="527" mass="59610">MHHALTIPELIHKILLHVSPSVLAFGVNTVSKLWSDVSAEIIWYKLDDLRPLLRLIGEIKLNDHPERESDFSEICEFSSLYEDWSRFDFYSRHVRVLSLGGSVIDFQPALNDVAMLRSGKVFLPRLKELEWSNCERDSWKSSVFMMHEGITTFLLYIPWDLYKDGHTHMVQYFSFIAARLPCLEYLHIDTMRHRDPNISQLGSALELLVSKLTSLKTIRFPPFVNTFSILSATSTLPHITTIFVEDSSSYPVHTPLLPSGLPCTLPSQLGTLHVSMAFKDATRLFHTDLPNLLDIFLQSGQCEAPPTVHRLTKVISQSCHNVRELQLNSQGASQGFTGNIPDCIAIADIAPLFSCSAMEEFTIEHAFPLLLSNPDIQTLLTKWPALKVLNLNSCPLSLPPREINLPLPEWKTLATFAWYGSNLRTLGLYMNGLVDIPNNKDAYPFARLDQLYVGTSEIRGTHNEARFLSYILPSGCTIIPTPVGATYVTWNRIVPFVSAFQEVREEEREARKELEGRVMELEALLAS</sequence>
<dbReference type="EMBL" id="JAUEPS010000004">
    <property type="protein sequence ID" value="KAK0466236.1"/>
    <property type="molecule type" value="Genomic_DNA"/>
</dbReference>
<dbReference type="Proteomes" id="UP001175211">
    <property type="component" value="Unassembled WGS sequence"/>
</dbReference>
<reference evidence="2" key="1">
    <citation type="submission" date="2023-06" db="EMBL/GenBank/DDBJ databases">
        <authorList>
            <consortium name="Lawrence Berkeley National Laboratory"/>
            <person name="Ahrendt S."/>
            <person name="Sahu N."/>
            <person name="Indic B."/>
            <person name="Wong-Bajracharya J."/>
            <person name="Merenyi Z."/>
            <person name="Ke H.-M."/>
            <person name="Monk M."/>
            <person name="Kocsube S."/>
            <person name="Drula E."/>
            <person name="Lipzen A."/>
            <person name="Balint B."/>
            <person name="Henrissat B."/>
            <person name="Andreopoulos B."/>
            <person name="Martin F.M."/>
            <person name="Harder C.B."/>
            <person name="Rigling D."/>
            <person name="Ford K.L."/>
            <person name="Foster G.D."/>
            <person name="Pangilinan J."/>
            <person name="Papanicolaou A."/>
            <person name="Barry K."/>
            <person name="LaButti K."/>
            <person name="Viragh M."/>
            <person name="Koriabine M."/>
            <person name="Yan M."/>
            <person name="Riley R."/>
            <person name="Champramary S."/>
            <person name="Plett K.L."/>
            <person name="Tsai I.J."/>
            <person name="Slot J."/>
            <person name="Sipos G."/>
            <person name="Plett J."/>
            <person name="Nagy L.G."/>
            <person name="Grigoriev I.V."/>
        </authorList>
    </citation>
    <scope>NUCLEOTIDE SEQUENCE</scope>
    <source>
        <strain evidence="2">CCBAS 213</strain>
    </source>
</reference>
<dbReference type="RefSeq" id="XP_060337063.1">
    <property type="nucleotide sequence ID" value="XM_060483586.1"/>
</dbReference>
<evidence type="ECO:0008006" key="4">
    <source>
        <dbReference type="Google" id="ProtNLM"/>
    </source>
</evidence>
<comment type="caution">
    <text evidence="2">The sequence shown here is derived from an EMBL/GenBank/DDBJ whole genome shotgun (WGS) entry which is preliminary data.</text>
</comment>